<keyword evidence="3" id="KW-1185">Reference proteome</keyword>
<proteinExistence type="predicted"/>
<dbReference type="Proteomes" id="UP001519654">
    <property type="component" value="Unassembled WGS sequence"/>
</dbReference>
<evidence type="ECO:0000313" key="3">
    <source>
        <dbReference type="Proteomes" id="UP001519654"/>
    </source>
</evidence>
<dbReference type="RefSeq" id="WP_215789852.1">
    <property type="nucleotide sequence ID" value="NZ_JAHKKG010000007.1"/>
</dbReference>
<dbReference type="EMBL" id="JAHKKG010000007">
    <property type="protein sequence ID" value="MBU2666377.1"/>
    <property type="molecule type" value="Genomic_DNA"/>
</dbReference>
<evidence type="ECO:0000313" key="2">
    <source>
        <dbReference type="EMBL" id="MBU2666377.1"/>
    </source>
</evidence>
<gene>
    <name evidence="2" type="ORF">KOI35_23005</name>
</gene>
<feature type="region of interest" description="Disordered" evidence="1">
    <location>
        <begin position="1"/>
        <end position="24"/>
    </location>
</feature>
<sequence length="468" mass="52031">MIEHLTFHESFDSTRATAESADTDPNLTQGQIEAVVSLLLGRSLSVNNTYAFDSRTFLELADVVLSTRAQVIEATEDKAAVEELTAARPFVLHRFRQPTFLVACADQLNRTREKFGSGLFRLSAWSEINEDAAARKELADLLLRIDGGAVAKMPGWLEKTHPALGPRVETLIRLNSFFKLPGSNRDARVPRIPEQGYIEHLLEVADGDQVRFHAIAADQQCPPQVADTVLRGVRERVVEAGPAGVRRAWVHDVVGATDQSDPQLFARQQLQEFQDTIYNAVMADSAFSQFDYMSSTPRTDARDELKHVNALAVGIIRDRLRRDQTVPQDAERAADRMSGLLSAASVLPHVPKHSLSALFRAYWELQAGERLPQWQASTRQLHEILGAPERSDRRLRTAWADHLRLLSETLPDAVEADDVELCVATDANDGVVHNLRLGSFDADELDRSISAGEHLAKDFLSDLARPAR</sequence>
<accession>A0ABS5YSF8</accession>
<organism evidence="2 3">
    <name type="scientific">Paractinoplanes bogorensis</name>
    <dbReference type="NCBI Taxonomy" id="1610840"/>
    <lineage>
        <taxon>Bacteria</taxon>
        <taxon>Bacillati</taxon>
        <taxon>Actinomycetota</taxon>
        <taxon>Actinomycetes</taxon>
        <taxon>Micromonosporales</taxon>
        <taxon>Micromonosporaceae</taxon>
        <taxon>Paractinoplanes</taxon>
    </lineage>
</organism>
<evidence type="ECO:0000256" key="1">
    <source>
        <dbReference type="SAM" id="MobiDB-lite"/>
    </source>
</evidence>
<protein>
    <submittedName>
        <fullName evidence="2">Uncharacterized protein</fullName>
    </submittedName>
</protein>
<feature type="compositionally biased region" description="Basic and acidic residues" evidence="1">
    <location>
        <begin position="1"/>
        <end position="12"/>
    </location>
</feature>
<reference evidence="2 3" key="1">
    <citation type="submission" date="2021-06" db="EMBL/GenBank/DDBJ databases">
        <title>Actinoplanes lichenicola sp. nov., and Actinoplanes ovalisporus sp. nov., isolated from lichen in Thailand.</title>
        <authorList>
            <person name="Saeng-In P."/>
            <person name="Kanchanasin P."/>
            <person name="Yuki M."/>
            <person name="Kudo T."/>
            <person name="Ohkuma M."/>
            <person name="Phongsopitanun W."/>
            <person name="Tanasupawat S."/>
        </authorList>
    </citation>
    <scope>NUCLEOTIDE SEQUENCE [LARGE SCALE GENOMIC DNA]</scope>
    <source>
        <strain evidence="2 3">NBRC 110975</strain>
    </source>
</reference>
<comment type="caution">
    <text evidence="2">The sequence shown here is derived from an EMBL/GenBank/DDBJ whole genome shotgun (WGS) entry which is preliminary data.</text>
</comment>
<name>A0ABS5YSF8_9ACTN</name>